<reference evidence="2 3" key="1">
    <citation type="journal article" date="2010" name="Science">
        <title>Genomic analysis of organismal complexity in the multicellular green alga Volvox carteri.</title>
        <authorList>
            <person name="Prochnik S.E."/>
            <person name="Umen J."/>
            <person name="Nedelcu A.M."/>
            <person name="Hallmann A."/>
            <person name="Miller S.M."/>
            <person name="Nishii I."/>
            <person name="Ferris P."/>
            <person name="Kuo A."/>
            <person name="Mitros T."/>
            <person name="Fritz-Laylin L.K."/>
            <person name="Hellsten U."/>
            <person name="Chapman J."/>
            <person name="Simakov O."/>
            <person name="Rensing S.A."/>
            <person name="Terry A."/>
            <person name="Pangilinan J."/>
            <person name="Kapitonov V."/>
            <person name="Jurka J."/>
            <person name="Salamov A."/>
            <person name="Shapiro H."/>
            <person name="Schmutz J."/>
            <person name="Grimwood J."/>
            <person name="Lindquist E."/>
            <person name="Lucas S."/>
            <person name="Grigoriev I.V."/>
            <person name="Schmitt R."/>
            <person name="Kirk D."/>
            <person name="Rokhsar D.S."/>
        </authorList>
    </citation>
    <scope>NUCLEOTIDE SEQUENCE [LARGE SCALE GENOMIC DNA]</scope>
    <source>
        <strain evidence="3">f. Nagariensis / Eve</strain>
    </source>
</reference>
<organism evidence="3">
    <name type="scientific">Volvox carteri f. nagariensis</name>
    <dbReference type="NCBI Taxonomy" id="3068"/>
    <lineage>
        <taxon>Eukaryota</taxon>
        <taxon>Viridiplantae</taxon>
        <taxon>Chlorophyta</taxon>
        <taxon>core chlorophytes</taxon>
        <taxon>Chlorophyceae</taxon>
        <taxon>CS clade</taxon>
        <taxon>Chlamydomonadales</taxon>
        <taxon>Volvocaceae</taxon>
        <taxon>Volvox</taxon>
    </lineage>
</organism>
<keyword evidence="3" id="KW-1185">Reference proteome</keyword>
<evidence type="ECO:0000313" key="3">
    <source>
        <dbReference type="Proteomes" id="UP000001058"/>
    </source>
</evidence>
<dbReference type="KEGG" id="vcn:VOLCADRAFT_107279"/>
<evidence type="ECO:0000313" key="2">
    <source>
        <dbReference type="EMBL" id="EFJ42469.1"/>
    </source>
</evidence>
<name>D8UCY2_VOLCA</name>
<dbReference type="GeneID" id="9619588"/>
<proteinExistence type="predicted"/>
<dbReference type="RefSeq" id="XP_002956532.1">
    <property type="nucleotide sequence ID" value="XM_002956486.1"/>
</dbReference>
<gene>
    <name evidence="2" type="ORF">VOLCADRAFT_107279</name>
</gene>
<dbReference type="Proteomes" id="UP000001058">
    <property type="component" value="Unassembled WGS sequence"/>
</dbReference>
<evidence type="ECO:0000256" key="1">
    <source>
        <dbReference type="SAM" id="MobiDB-lite"/>
    </source>
</evidence>
<accession>D8UCY2</accession>
<dbReference type="AlphaFoldDB" id="D8UCY2"/>
<feature type="region of interest" description="Disordered" evidence="1">
    <location>
        <begin position="1"/>
        <end position="23"/>
    </location>
</feature>
<protein>
    <submittedName>
        <fullName evidence="2">Uncharacterized protein</fullName>
    </submittedName>
</protein>
<sequence>MNDPHDGQACTNAPPGKQPRPPSLHLSLAVDIPINARDNARSTVQQDSSYKTDVQSLRPGVVQERWREERAPWDAQRYITSTATTATSCQGQWRVHSATMDSNLLASLAKRMHDSRQLPNYLPIPGALQQQLCLDDGGIFQLWGLRKQRQVARWRWRHLP</sequence>
<dbReference type="InParanoid" id="D8UCY2"/>
<dbReference type="EMBL" id="GL378382">
    <property type="protein sequence ID" value="EFJ42469.1"/>
    <property type="molecule type" value="Genomic_DNA"/>
</dbReference>